<dbReference type="EMBL" id="JAHRIO010031770">
    <property type="protein sequence ID" value="MEQ2168933.1"/>
    <property type="molecule type" value="Genomic_DNA"/>
</dbReference>
<dbReference type="Proteomes" id="UP001476798">
    <property type="component" value="Unassembled WGS sequence"/>
</dbReference>
<evidence type="ECO:0000256" key="6">
    <source>
        <dbReference type="ARBA" id="ARBA00022989"/>
    </source>
</evidence>
<comment type="similarity">
    <text evidence="2 10">Belongs to the V-ATPase 116 kDa subunit family.</text>
</comment>
<keyword evidence="12" id="KW-1185">Reference proteome</keyword>
<keyword evidence="10" id="KW-0375">Hydrogen ion transport</keyword>
<name>A0ABV0NC29_9TELE</name>
<keyword evidence="7 10" id="KW-0406">Ion transport</keyword>
<keyword evidence="6" id="KW-1133">Transmembrane helix</keyword>
<dbReference type="PANTHER" id="PTHR11629:SF21">
    <property type="entry name" value="V-TYPE PROTON ATPASE 116 KDA SUBUNIT A 3"/>
    <property type="match status" value="1"/>
</dbReference>
<comment type="caution">
    <text evidence="11">The sequence shown here is derived from an EMBL/GenBank/DDBJ whole genome shotgun (WGS) entry which is preliminary data.</text>
</comment>
<evidence type="ECO:0000256" key="7">
    <source>
        <dbReference type="ARBA" id="ARBA00023065"/>
    </source>
</evidence>
<gene>
    <name evidence="11" type="ORF">GOODEAATRI_019768</name>
</gene>
<dbReference type="InterPro" id="IPR002490">
    <property type="entry name" value="V-ATPase_116kDa_su"/>
</dbReference>
<comment type="subcellular location">
    <subcellularLocation>
        <location evidence="1">Membrane</location>
        <topology evidence="1">Multi-pass membrane protein</topology>
    </subcellularLocation>
</comment>
<accession>A0ABV0NC29</accession>
<sequence length="246" mass="27618">LIVQKVLVVLALFSVPFLLLGKPLCEYVSFKLRRRRPTQFDAADVFMHQAIHTIEYCLGCISNTASYLRLWALSLAHAPRCLSQAAARPEPTPEENEAVSPNFVNRNPRNLEQMALAVKDRGWKTTWPHQQFYHRLMFSRSQHHVTAEVFSCTSPVPVLSCSTKEWAVKKELASTSGVAACQAVGEVLAHRCHQAGITRMVYRAIPWTYRSDAVSIHSGVGCFAFNPTCLPFHVHSAISTKQFLLL</sequence>
<dbReference type="InterPro" id="IPR036967">
    <property type="entry name" value="Ribosomal_uS11_sf"/>
</dbReference>
<organism evidence="11 12">
    <name type="scientific">Goodea atripinnis</name>
    <dbReference type="NCBI Taxonomy" id="208336"/>
    <lineage>
        <taxon>Eukaryota</taxon>
        <taxon>Metazoa</taxon>
        <taxon>Chordata</taxon>
        <taxon>Craniata</taxon>
        <taxon>Vertebrata</taxon>
        <taxon>Euteleostomi</taxon>
        <taxon>Actinopterygii</taxon>
        <taxon>Neopterygii</taxon>
        <taxon>Teleostei</taxon>
        <taxon>Neoteleostei</taxon>
        <taxon>Acanthomorphata</taxon>
        <taxon>Ovalentaria</taxon>
        <taxon>Atherinomorphae</taxon>
        <taxon>Cyprinodontiformes</taxon>
        <taxon>Goodeidae</taxon>
        <taxon>Goodea</taxon>
    </lineage>
</organism>
<keyword evidence="3 10" id="KW-0813">Transport</keyword>
<evidence type="ECO:0000313" key="12">
    <source>
        <dbReference type="Proteomes" id="UP001476798"/>
    </source>
</evidence>
<comment type="function">
    <text evidence="10">Essential component of the vacuolar proton pump (V-ATPase), a multimeric enzyme that catalyzes the translocation of protons across the membranes. Required for assembly and activity of the V-ATPase.</text>
</comment>
<dbReference type="SUPFAM" id="SSF53137">
    <property type="entry name" value="Translational machinery components"/>
    <property type="match status" value="1"/>
</dbReference>
<protein>
    <recommendedName>
        <fullName evidence="10">V-type proton ATPase subunit a</fullName>
    </recommendedName>
</protein>
<keyword evidence="5" id="KW-0689">Ribosomal protein</keyword>
<evidence type="ECO:0000256" key="4">
    <source>
        <dbReference type="ARBA" id="ARBA00022692"/>
    </source>
</evidence>
<feature type="non-terminal residue" evidence="11">
    <location>
        <position position="1"/>
    </location>
</feature>
<evidence type="ECO:0000256" key="1">
    <source>
        <dbReference type="ARBA" id="ARBA00004141"/>
    </source>
</evidence>
<proteinExistence type="inferred from homology"/>
<evidence type="ECO:0000256" key="10">
    <source>
        <dbReference type="RuleBase" id="RU361189"/>
    </source>
</evidence>
<evidence type="ECO:0000256" key="9">
    <source>
        <dbReference type="ARBA" id="ARBA00023274"/>
    </source>
</evidence>
<evidence type="ECO:0000256" key="2">
    <source>
        <dbReference type="ARBA" id="ARBA00009904"/>
    </source>
</evidence>
<evidence type="ECO:0000256" key="8">
    <source>
        <dbReference type="ARBA" id="ARBA00023136"/>
    </source>
</evidence>
<keyword evidence="9" id="KW-0687">Ribonucleoprotein</keyword>
<evidence type="ECO:0000256" key="3">
    <source>
        <dbReference type="ARBA" id="ARBA00022448"/>
    </source>
</evidence>
<evidence type="ECO:0000313" key="11">
    <source>
        <dbReference type="EMBL" id="MEQ2168933.1"/>
    </source>
</evidence>
<dbReference type="Gene3D" id="3.30.420.80">
    <property type="entry name" value="Ribosomal protein S11"/>
    <property type="match status" value="1"/>
</dbReference>
<keyword evidence="4" id="KW-0812">Transmembrane</keyword>
<evidence type="ECO:0000256" key="5">
    <source>
        <dbReference type="ARBA" id="ARBA00022980"/>
    </source>
</evidence>
<dbReference type="Pfam" id="PF01496">
    <property type="entry name" value="V_ATPase_I"/>
    <property type="match status" value="1"/>
</dbReference>
<reference evidence="11 12" key="1">
    <citation type="submission" date="2021-06" db="EMBL/GenBank/DDBJ databases">
        <authorList>
            <person name="Palmer J.M."/>
        </authorList>
    </citation>
    <scope>NUCLEOTIDE SEQUENCE [LARGE SCALE GENOMIC DNA]</scope>
    <source>
        <strain evidence="11 12">GA_2019</strain>
        <tissue evidence="11">Muscle</tissue>
    </source>
</reference>
<dbReference type="PANTHER" id="PTHR11629">
    <property type="entry name" value="VACUOLAR PROTON ATPASES"/>
    <property type="match status" value="1"/>
</dbReference>
<keyword evidence="8" id="KW-0472">Membrane</keyword>